<dbReference type="GO" id="GO:0016757">
    <property type="term" value="F:glycosyltransferase activity"/>
    <property type="evidence" value="ECO:0007669"/>
    <property type="project" value="UniProtKB-KW"/>
</dbReference>
<feature type="domain" description="Starch synthase catalytic" evidence="5">
    <location>
        <begin position="14"/>
        <end position="151"/>
    </location>
</feature>
<dbReference type="RefSeq" id="XP_019703368.2">
    <property type="nucleotide sequence ID" value="XM_019847809.2"/>
</dbReference>
<keyword evidence="2" id="KW-0328">Glycosyltransferase</keyword>
<keyword evidence="3" id="KW-0808">Transferase</keyword>
<dbReference type="AlphaFoldDB" id="A0A6J0PD31"/>
<dbReference type="Pfam" id="PF08323">
    <property type="entry name" value="Glyco_transf_5"/>
    <property type="match status" value="1"/>
</dbReference>
<proteinExistence type="predicted"/>
<reference evidence="7" key="1">
    <citation type="submission" date="2025-08" db="UniProtKB">
        <authorList>
            <consortium name="RefSeq"/>
        </authorList>
    </citation>
    <scope>IDENTIFICATION</scope>
</reference>
<evidence type="ECO:0000259" key="5">
    <source>
        <dbReference type="Pfam" id="PF08323"/>
    </source>
</evidence>
<dbReference type="SUPFAM" id="SSF53756">
    <property type="entry name" value="UDP-Glycosyltransferase/glycogen phosphorylase"/>
    <property type="match status" value="1"/>
</dbReference>
<dbReference type="Gene3D" id="3.40.50.2000">
    <property type="entry name" value="Glycogen Phosphorylase B"/>
    <property type="match status" value="1"/>
</dbReference>
<name>A0A6J0PD31_ELAGV</name>
<evidence type="ECO:0000313" key="7">
    <source>
        <dbReference type="RefSeq" id="XP_019703368.2"/>
    </source>
</evidence>
<evidence type="ECO:0000256" key="3">
    <source>
        <dbReference type="ARBA" id="ARBA00022679"/>
    </source>
</evidence>
<keyword evidence="4" id="KW-0750">Starch biosynthesis</keyword>
<dbReference type="OrthoDB" id="1926135at2759"/>
<keyword evidence="6" id="KW-1185">Reference proteome</keyword>
<evidence type="ECO:0000313" key="6">
    <source>
        <dbReference type="Proteomes" id="UP000504607"/>
    </source>
</evidence>
<evidence type="ECO:0000256" key="4">
    <source>
        <dbReference type="ARBA" id="ARBA00022922"/>
    </source>
</evidence>
<dbReference type="PANTHER" id="PTHR45825">
    <property type="entry name" value="GRANULE-BOUND STARCH SYNTHASE 1, CHLOROPLASTIC/AMYLOPLASTIC"/>
    <property type="match status" value="1"/>
</dbReference>
<dbReference type="InParanoid" id="A0A6J0PD31"/>
<organism evidence="6 7">
    <name type="scientific">Elaeis guineensis var. tenera</name>
    <name type="common">Oil palm</name>
    <dbReference type="NCBI Taxonomy" id="51953"/>
    <lineage>
        <taxon>Eukaryota</taxon>
        <taxon>Viridiplantae</taxon>
        <taxon>Streptophyta</taxon>
        <taxon>Embryophyta</taxon>
        <taxon>Tracheophyta</taxon>
        <taxon>Spermatophyta</taxon>
        <taxon>Magnoliopsida</taxon>
        <taxon>Liliopsida</taxon>
        <taxon>Arecaceae</taxon>
        <taxon>Arecoideae</taxon>
        <taxon>Cocoseae</taxon>
        <taxon>Elaeidinae</taxon>
        <taxon>Elaeis</taxon>
    </lineage>
</organism>
<evidence type="ECO:0000256" key="2">
    <source>
        <dbReference type="ARBA" id="ARBA00022676"/>
    </source>
</evidence>
<dbReference type="Proteomes" id="UP000504607">
    <property type="component" value="Unplaced"/>
</dbReference>
<comment type="pathway">
    <text evidence="1">Glycan biosynthesis; starch biosynthesis.</text>
</comment>
<sequence>KNNCNCCFQAALEAPRVLNLSNSKYFSELYGEDVVFIANDWHTALLPYYLKSIYKPNGIYMSAKVIFCIHNIAYQGRFAFLNFELLDLLDHFMSSFDFIDGYDKPMKRRKINWMKTEILESDCILTVSPYYATELLSGPEKGVELDNILRKTGITGIVNGMDVQ</sequence>
<dbReference type="UniPathway" id="UPA00152"/>
<dbReference type="PANTHER" id="PTHR45825:SF3">
    <property type="entry name" value="GRANULE-BOUND STARCH SYNTHASE 1, CHLOROPLASTIC_AMYLOPLASTIC"/>
    <property type="match status" value="1"/>
</dbReference>
<dbReference type="GO" id="GO:0019252">
    <property type="term" value="P:starch biosynthetic process"/>
    <property type="evidence" value="ECO:0007669"/>
    <property type="project" value="UniProtKB-UniPathway"/>
</dbReference>
<evidence type="ECO:0000256" key="1">
    <source>
        <dbReference type="ARBA" id="ARBA00004727"/>
    </source>
</evidence>
<protein>
    <submittedName>
        <fullName evidence="7">Granule-bound starch synthase 1, chloroplastic/amyloplastic-like</fullName>
    </submittedName>
</protein>
<dbReference type="InterPro" id="IPR013534">
    <property type="entry name" value="Starch_synth_cat_dom"/>
</dbReference>
<accession>A0A6J0PD31</accession>
<feature type="non-terminal residue" evidence="7">
    <location>
        <position position="1"/>
    </location>
</feature>
<gene>
    <name evidence="7" type="primary">LOC105037411</name>
</gene>